<dbReference type="PANTHER" id="PTHR24300:SF403">
    <property type="entry name" value="CYTOCHROME P450 306A1"/>
    <property type="match status" value="1"/>
</dbReference>
<accession>A0ABM1ER24</accession>
<evidence type="ECO:0000256" key="7">
    <source>
        <dbReference type="ARBA" id="ARBA00023136"/>
    </source>
</evidence>
<evidence type="ECO:0000256" key="4">
    <source>
        <dbReference type="ARBA" id="ARBA00023002"/>
    </source>
</evidence>
<protein>
    <submittedName>
        <fullName evidence="11">Cytochrome P450 2U1-like</fullName>
    </submittedName>
</protein>
<dbReference type="Proteomes" id="UP000695022">
    <property type="component" value="Unplaced"/>
</dbReference>
<evidence type="ECO:0000256" key="9">
    <source>
        <dbReference type="SAM" id="Phobius"/>
    </source>
</evidence>
<dbReference type="InterPro" id="IPR036396">
    <property type="entry name" value="Cyt_P450_sf"/>
</dbReference>
<dbReference type="PRINTS" id="PR01686">
    <property type="entry name" value="EP450ICYP2D"/>
</dbReference>
<dbReference type="RefSeq" id="XP_014674645.1">
    <property type="nucleotide sequence ID" value="XM_014819159.1"/>
</dbReference>
<dbReference type="InterPro" id="IPR001128">
    <property type="entry name" value="Cyt_P450"/>
</dbReference>
<dbReference type="SUPFAM" id="SSF48264">
    <property type="entry name" value="Cytochrome P450"/>
    <property type="match status" value="1"/>
</dbReference>
<reference evidence="11" key="1">
    <citation type="submission" date="2025-08" db="UniProtKB">
        <authorList>
            <consortium name="RefSeq"/>
        </authorList>
    </citation>
    <scope>IDENTIFICATION</scope>
</reference>
<dbReference type="Pfam" id="PF00067">
    <property type="entry name" value="p450"/>
    <property type="match status" value="1"/>
</dbReference>
<gene>
    <name evidence="11" type="primary">LOC106814806</name>
</gene>
<evidence type="ECO:0000313" key="10">
    <source>
        <dbReference type="Proteomes" id="UP000695022"/>
    </source>
</evidence>
<evidence type="ECO:0000313" key="11">
    <source>
        <dbReference type="RefSeq" id="XP_014674645.1"/>
    </source>
</evidence>
<keyword evidence="9" id="KW-0812">Transmembrane</keyword>
<comment type="subcellular location">
    <subcellularLocation>
        <location evidence="1">Membrane</location>
    </subcellularLocation>
</comment>
<keyword evidence="10" id="KW-1185">Reference proteome</keyword>
<dbReference type="GeneID" id="106814806"/>
<proteinExistence type="inferred from homology"/>
<keyword evidence="7 9" id="KW-0472">Membrane</keyword>
<keyword evidence="5 8" id="KW-0408">Iron</keyword>
<keyword evidence="3 8" id="KW-0479">Metal-binding</keyword>
<keyword evidence="4 8" id="KW-0560">Oxidoreductase</keyword>
<name>A0ABM1ER24_PRICU</name>
<dbReference type="InterPro" id="IPR008069">
    <property type="entry name" value="Cyt_P450_E_grp-I_CYP2D-like"/>
</dbReference>
<dbReference type="PROSITE" id="PS00086">
    <property type="entry name" value="CYTOCHROME_P450"/>
    <property type="match status" value="1"/>
</dbReference>
<dbReference type="InterPro" id="IPR050182">
    <property type="entry name" value="Cytochrome_P450_fam2"/>
</dbReference>
<organism evidence="10 11">
    <name type="scientific">Priapulus caudatus</name>
    <name type="common">Priapulid worm</name>
    <dbReference type="NCBI Taxonomy" id="37621"/>
    <lineage>
        <taxon>Eukaryota</taxon>
        <taxon>Metazoa</taxon>
        <taxon>Ecdysozoa</taxon>
        <taxon>Scalidophora</taxon>
        <taxon>Priapulida</taxon>
        <taxon>Priapulimorpha</taxon>
        <taxon>Priapulimorphida</taxon>
        <taxon>Priapulidae</taxon>
        <taxon>Priapulus</taxon>
    </lineage>
</organism>
<sequence>MDALAVALLAVQKILLFSIVIVVAAFVWHLLRRPRNLPPGPRGYPLVGSNLSFGDRPDRWLMGIAKQYGPVVSVYMGPKLTIVLNDVDSVRDAFLKQGDVFSERPSSGLIDIVSKVILGYVPPIEHGVIGSSGLLWKEQRKFALGKLREFGMGKVSLETKIKEEISVLLMEIKTKSSEPFDIQELVTTSVSNVICSIVFGNRYEYGEKQLDDLMRALNALFVLFEVTGLLNYAPWLRHIPGFRGQAAEVKRYFEVIHGVLKQQIAAHLLDYDESNIRDFIDVYIKEMHSEHSKGRHQSTTFNMEELLFVVWDLFAAGTETTSTTTRWAMLFMLKYPDVCKKVQAEIDDVIGRGRMPCMADKTKMPYTEATIMEIQRLGTIVPLGVPHSTSEKVEFRGFSIPAHTQVIANQTAVMLDQTYFPNPEKLSPERYLDENGNITKIDALIPFSIGRRVCLGEALAKMELFLLFTSILQNFNLELPGGVTEPSLDGIFGITWMPKANKIRFCMR</sequence>
<evidence type="ECO:0000256" key="1">
    <source>
        <dbReference type="ARBA" id="ARBA00004370"/>
    </source>
</evidence>
<evidence type="ECO:0000256" key="3">
    <source>
        <dbReference type="ARBA" id="ARBA00022723"/>
    </source>
</evidence>
<dbReference type="Gene3D" id="1.10.630.10">
    <property type="entry name" value="Cytochrome P450"/>
    <property type="match status" value="1"/>
</dbReference>
<dbReference type="PRINTS" id="PR00463">
    <property type="entry name" value="EP450I"/>
</dbReference>
<dbReference type="PRINTS" id="PR00385">
    <property type="entry name" value="P450"/>
</dbReference>
<evidence type="ECO:0000256" key="2">
    <source>
        <dbReference type="ARBA" id="ARBA00010617"/>
    </source>
</evidence>
<keyword evidence="8" id="KW-0349">Heme</keyword>
<dbReference type="InterPro" id="IPR002401">
    <property type="entry name" value="Cyt_P450_E_grp-I"/>
</dbReference>
<evidence type="ECO:0000256" key="6">
    <source>
        <dbReference type="ARBA" id="ARBA00023033"/>
    </source>
</evidence>
<dbReference type="InterPro" id="IPR017972">
    <property type="entry name" value="Cyt_P450_CS"/>
</dbReference>
<feature type="transmembrane region" description="Helical" evidence="9">
    <location>
        <begin position="6"/>
        <end position="31"/>
    </location>
</feature>
<evidence type="ECO:0000256" key="8">
    <source>
        <dbReference type="RuleBase" id="RU000461"/>
    </source>
</evidence>
<dbReference type="PANTHER" id="PTHR24300">
    <property type="entry name" value="CYTOCHROME P450 508A4-RELATED"/>
    <property type="match status" value="1"/>
</dbReference>
<keyword evidence="6 8" id="KW-0503">Monooxygenase</keyword>
<evidence type="ECO:0000256" key="5">
    <source>
        <dbReference type="ARBA" id="ARBA00023004"/>
    </source>
</evidence>
<keyword evidence="9" id="KW-1133">Transmembrane helix</keyword>
<comment type="similarity">
    <text evidence="2 8">Belongs to the cytochrome P450 family.</text>
</comment>